<sequence length="117" mass="13610">MKLNYEQNGDYMIPTLQADVQPEEPITKYGIMRETYLKEKHHGVYSALLLKGELVEHLLMIQKQAEERMEQLTSQMAEKEGITEQLKADNQMLWVAKMNSIQNRAEEIVRAEIICSL</sequence>
<dbReference type="EMBL" id="JAJEQW010000010">
    <property type="protein sequence ID" value="MCC2242521.1"/>
    <property type="molecule type" value="Genomic_DNA"/>
</dbReference>
<comment type="caution">
    <text evidence="2">The sequence shown here is derived from an EMBL/GenBank/DDBJ whole genome shotgun (WGS) entry which is preliminary data.</text>
</comment>
<dbReference type="InterPro" id="IPR026989">
    <property type="entry name" value="TnpV"/>
</dbReference>
<dbReference type="Pfam" id="PF14198">
    <property type="entry name" value="TnpV"/>
    <property type="match status" value="1"/>
</dbReference>
<evidence type="ECO:0000313" key="2">
    <source>
        <dbReference type="EMBL" id="MCC2242521.1"/>
    </source>
</evidence>
<keyword evidence="1" id="KW-0175">Coiled coil</keyword>
<organism evidence="2 3">
    <name type="scientific">Roseburia amylophila</name>
    <dbReference type="NCBI Taxonomy" id="2981794"/>
    <lineage>
        <taxon>Bacteria</taxon>
        <taxon>Bacillati</taxon>
        <taxon>Bacillota</taxon>
        <taxon>Clostridia</taxon>
        <taxon>Lachnospirales</taxon>
        <taxon>Lachnospiraceae</taxon>
        <taxon>Roseburia</taxon>
    </lineage>
</organism>
<dbReference type="Proteomes" id="UP001198893">
    <property type="component" value="Unassembled WGS sequence"/>
</dbReference>
<reference evidence="2" key="1">
    <citation type="submission" date="2021-10" db="EMBL/GenBank/DDBJ databases">
        <title>Anaerobic single-cell dispensing facilitates the cultivation of human gut bacteria.</title>
        <authorList>
            <person name="Afrizal A."/>
        </authorList>
    </citation>
    <scope>NUCLEOTIDE SEQUENCE</scope>
    <source>
        <strain evidence="2">CLA-AA-H204</strain>
    </source>
</reference>
<accession>A0AAW4WGT6</accession>
<proteinExistence type="predicted"/>
<evidence type="ECO:0000313" key="3">
    <source>
        <dbReference type="Proteomes" id="UP001198893"/>
    </source>
</evidence>
<name>A0AAW4WGT6_9FIRM</name>
<gene>
    <name evidence="2" type="ORF">LKD47_09460</name>
</gene>
<evidence type="ECO:0000256" key="1">
    <source>
        <dbReference type="SAM" id="Coils"/>
    </source>
</evidence>
<dbReference type="RefSeq" id="WP_227710277.1">
    <property type="nucleotide sequence ID" value="NZ_JAJEQW010000010.1"/>
</dbReference>
<protein>
    <submittedName>
        <fullName evidence="2">TnpV protein</fullName>
    </submittedName>
</protein>
<feature type="coiled-coil region" evidence="1">
    <location>
        <begin position="55"/>
        <end position="89"/>
    </location>
</feature>
<dbReference type="AlphaFoldDB" id="A0AAW4WGT6"/>